<dbReference type="Proteomes" id="UP000694402">
    <property type="component" value="Unassembled WGS sequence"/>
</dbReference>
<comment type="subcellular location">
    <subcellularLocation>
        <location evidence="1">Secreted</location>
    </subcellularLocation>
</comment>
<proteinExistence type="inferred from homology"/>
<protein>
    <recommendedName>
        <fullName evidence="3">Protein AMBP</fullName>
    </recommendedName>
</protein>
<dbReference type="PROSITE" id="PS50279">
    <property type="entry name" value="BPTI_KUNITZ_2"/>
    <property type="match status" value="2"/>
</dbReference>
<evidence type="ECO:0000256" key="2">
    <source>
        <dbReference type="ARBA" id="ARBA00008238"/>
    </source>
</evidence>
<dbReference type="Ensembl" id="ENSOTST00005091922.2">
    <property type="protein sequence ID" value="ENSOTSP00005084633.2"/>
    <property type="gene ID" value="ENSOTSG00005040013.2"/>
</dbReference>
<evidence type="ECO:0000256" key="5">
    <source>
        <dbReference type="ARBA" id="ARBA00022685"/>
    </source>
</evidence>
<evidence type="ECO:0000256" key="1">
    <source>
        <dbReference type="ARBA" id="ARBA00004613"/>
    </source>
</evidence>
<dbReference type="FunFam" id="4.10.410.10:FF:000005">
    <property type="entry name" value="Pancreatic trypsin inhibitor"/>
    <property type="match status" value="1"/>
</dbReference>
<dbReference type="PANTHER" id="PTHR46676">
    <property type="entry name" value="PROTEIN AMBP"/>
    <property type="match status" value="1"/>
</dbReference>
<accession>A0A8C8MDT0</accession>
<dbReference type="SUPFAM" id="SSF50814">
    <property type="entry name" value="Lipocalins"/>
    <property type="match status" value="1"/>
</dbReference>
<dbReference type="PRINTS" id="PR00179">
    <property type="entry name" value="LIPOCALIN"/>
</dbReference>
<dbReference type="Pfam" id="PF00061">
    <property type="entry name" value="Lipocalin"/>
    <property type="match status" value="1"/>
</dbReference>
<feature type="domain" description="BPTI/Kunitz inhibitor" evidence="15">
    <location>
        <begin position="293"/>
        <end position="343"/>
    </location>
</feature>
<evidence type="ECO:0000256" key="13">
    <source>
        <dbReference type="SAM" id="Phobius"/>
    </source>
</evidence>
<organism evidence="16 17">
    <name type="scientific">Oncorhynchus tshawytscha</name>
    <name type="common">Chinook salmon</name>
    <name type="synonym">Salmo tshawytscha</name>
    <dbReference type="NCBI Taxonomy" id="74940"/>
    <lineage>
        <taxon>Eukaryota</taxon>
        <taxon>Metazoa</taxon>
        <taxon>Chordata</taxon>
        <taxon>Craniata</taxon>
        <taxon>Vertebrata</taxon>
        <taxon>Euteleostomi</taxon>
        <taxon>Actinopterygii</taxon>
        <taxon>Neopterygii</taxon>
        <taxon>Teleostei</taxon>
        <taxon>Protacanthopterygii</taxon>
        <taxon>Salmoniformes</taxon>
        <taxon>Salmonidae</taxon>
        <taxon>Salmoninae</taxon>
        <taxon>Oncorhynchus</taxon>
    </lineage>
</organism>
<dbReference type="GO" id="GO:0005576">
    <property type="term" value="C:extracellular region"/>
    <property type="evidence" value="ECO:0007669"/>
    <property type="project" value="UniProtKB-SubCell"/>
</dbReference>
<keyword evidence="17" id="KW-1185">Reference proteome</keyword>
<keyword evidence="7 14" id="KW-0732">Signal</keyword>
<keyword evidence="13" id="KW-0472">Membrane</keyword>
<feature type="domain" description="BPTI/Kunitz inhibitor" evidence="15">
    <location>
        <begin position="237"/>
        <end position="287"/>
    </location>
</feature>
<dbReference type="InterPro" id="IPR002223">
    <property type="entry name" value="Kunitz_BPTI"/>
</dbReference>
<evidence type="ECO:0000256" key="12">
    <source>
        <dbReference type="ARBA" id="ARBA00023180"/>
    </source>
</evidence>
<keyword evidence="12" id="KW-0325">Glycoprotein</keyword>
<evidence type="ECO:0000256" key="7">
    <source>
        <dbReference type="ARBA" id="ARBA00022729"/>
    </source>
</evidence>
<evidence type="ECO:0000256" key="4">
    <source>
        <dbReference type="ARBA" id="ARBA00022525"/>
    </source>
</evidence>
<keyword evidence="6" id="KW-0646">Protease inhibitor</keyword>
<dbReference type="PRINTS" id="PR00759">
    <property type="entry name" value="BASICPTASE"/>
</dbReference>
<keyword evidence="9" id="KW-0722">Serine protease inhibitor</keyword>
<dbReference type="Pfam" id="PF00014">
    <property type="entry name" value="Kunitz_BPTI"/>
    <property type="match status" value="2"/>
</dbReference>
<dbReference type="CDD" id="cd22596">
    <property type="entry name" value="Kunitz_bikunin_1-like"/>
    <property type="match status" value="1"/>
</dbReference>
<evidence type="ECO:0000256" key="10">
    <source>
        <dbReference type="ARBA" id="ARBA00022991"/>
    </source>
</evidence>
<dbReference type="PROSITE" id="PS00280">
    <property type="entry name" value="BPTI_KUNITZ_1"/>
    <property type="match status" value="1"/>
</dbReference>
<keyword evidence="11" id="KW-1015">Disulfide bond</keyword>
<evidence type="ECO:0000313" key="17">
    <source>
        <dbReference type="Proteomes" id="UP000694402"/>
    </source>
</evidence>
<evidence type="ECO:0000259" key="15">
    <source>
        <dbReference type="PROSITE" id="PS50279"/>
    </source>
</evidence>
<evidence type="ECO:0000256" key="3">
    <source>
        <dbReference type="ARBA" id="ARBA00018905"/>
    </source>
</evidence>
<keyword evidence="13" id="KW-1133">Transmembrane helix</keyword>
<dbReference type="SUPFAM" id="SSF57362">
    <property type="entry name" value="BPTI-like"/>
    <property type="match status" value="2"/>
</dbReference>
<dbReference type="GO" id="GO:0004867">
    <property type="term" value="F:serine-type endopeptidase inhibitor activity"/>
    <property type="evidence" value="ECO:0007669"/>
    <property type="project" value="UniProtKB-KW"/>
</dbReference>
<keyword evidence="10" id="KW-0157">Chromophore</keyword>
<feature type="transmembrane region" description="Helical" evidence="13">
    <location>
        <begin position="392"/>
        <end position="411"/>
    </location>
</feature>
<dbReference type="InterPro" id="IPR002968">
    <property type="entry name" value="A1-microglobln"/>
</dbReference>
<dbReference type="InterPro" id="IPR020901">
    <property type="entry name" value="Prtase_inh_Kunz-CS"/>
</dbReference>
<dbReference type="Gene3D" id="4.10.410.10">
    <property type="entry name" value="Pancreatic trypsin inhibitor Kunitz domain"/>
    <property type="match status" value="2"/>
</dbReference>
<dbReference type="GeneTree" id="ENSGT00940000160109"/>
<sequence>MQQGAILVVLLVLVNSLHGVPVLVEPLFPTQENFDLSKFMGKWHDIAVASTCPWMQRHRGDSAIGILELQAGDTEGKVSMKRSMKKHGTCKQISGDYELTDTPGRFTYHVAKWGADVDAYVVHTNYDEYAIVMMSKQKTGGEKTKSAKLYSRTMELRTTILDDFRRLVREQGMADDTVIIKQNKGECVPGAEPVAAESPSEITAPRAKRNIVLPDPAPVEGSGMGDDTMIFRSAESCKAEPDAGPCFGMVQRYFYNSTSMGCQLFTYGGCMGNQNNFVTERECLQSCRTEAACRMPMDAQPCTGQPKIWAFDPNSGLCLEYKKDYCQGNSNKFYSKGECDEYCGVMKDGKRDLYTCSHCCVVNIYVVLCCLPLCSVVSLYVVLCCLSLCSVVSLYVVLCCLPLCSVVLSLFM</sequence>
<dbReference type="Gene3D" id="2.40.128.20">
    <property type="match status" value="1"/>
</dbReference>
<evidence type="ECO:0000256" key="8">
    <source>
        <dbReference type="ARBA" id="ARBA00022737"/>
    </source>
</evidence>
<evidence type="ECO:0000256" key="9">
    <source>
        <dbReference type="ARBA" id="ARBA00022900"/>
    </source>
</evidence>
<dbReference type="InterPro" id="IPR029856">
    <property type="entry name" value="AMBP"/>
</dbReference>
<comment type="similarity">
    <text evidence="2">In the N-terminal section; belongs to the calycin superfamily. Lipocalin family.</text>
</comment>
<reference evidence="16" key="2">
    <citation type="submission" date="2025-09" db="UniProtKB">
        <authorList>
            <consortium name="Ensembl"/>
        </authorList>
    </citation>
    <scope>IDENTIFICATION</scope>
</reference>
<feature type="transmembrane region" description="Helical" evidence="13">
    <location>
        <begin position="364"/>
        <end position="385"/>
    </location>
</feature>
<keyword evidence="4" id="KW-0964">Secreted</keyword>
<name>A0A8C8MDT0_ONCTS</name>
<dbReference type="InterPro" id="IPR012674">
    <property type="entry name" value="Calycin"/>
</dbReference>
<dbReference type="InterPro" id="IPR000566">
    <property type="entry name" value="Lipocln_cytosolic_FA-bd_dom"/>
</dbReference>
<dbReference type="PRINTS" id="PR01215">
    <property type="entry name" value="A1MCGLOBULIN"/>
</dbReference>
<evidence type="ECO:0000313" key="16">
    <source>
        <dbReference type="Ensembl" id="ENSOTSP00005084633.2"/>
    </source>
</evidence>
<keyword evidence="8" id="KW-0677">Repeat</keyword>
<evidence type="ECO:0000256" key="6">
    <source>
        <dbReference type="ARBA" id="ARBA00022690"/>
    </source>
</evidence>
<dbReference type="AlphaFoldDB" id="A0A8C8MDT0"/>
<gene>
    <name evidence="16" type="primary">AMBP</name>
</gene>
<feature type="signal peptide" evidence="14">
    <location>
        <begin position="1"/>
        <end position="19"/>
    </location>
</feature>
<feature type="chain" id="PRO_5044242269" description="Protein AMBP" evidence="14">
    <location>
        <begin position="20"/>
        <end position="412"/>
    </location>
</feature>
<dbReference type="SMART" id="SM00131">
    <property type="entry name" value="KU"/>
    <property type="match status" value="2"/>
</dbReference>
<keyword evidence="13" id="KW-0812">Transmembrane</keyword>
<dbReference type="InterPro" id="IPR036880">
    <property type="entry name" value="Kunitz_BPTI_sf"/>
</dbReference>
<evidence type="ECO:0000256" key="14">
    <source>
        <dbReference type="SAM" id="SignalP"/>
    </source>
</evidence>
<dbReference type="PANTHER" id="PTHR46676:SF1">
    <property type="entry name" value="PROTEIN AMBP"/>
    <property type="match status" value="1"/>
</dbReference>
<keyword evidence="5" id="KW-0165">Cleavage on pair of basic residues</keyword>
<reference evidence="16" key="1">
    <citation type="submission" date="2025-08" db="UniProtKB">
        <authorList>
            <consortium name="Ensembl"/>
        </authorList>
    </citation>
    <scope>IDENTIFICATION</scope>
</reference>
<evidence type="ECO:0000256" key="11">
    <source>
        <dbReference type="ARBA" id="ARBA00023157"/>
    </source>
</evidence>
<dbReference type="CDD" id="cd22597">
    <property type="entry name" value="Kunitz_bikunin_2-like"/>
    <property type="match status" value="1"/>
</dbReference>